<evidence type="ECO:0000256" key="2">
    <source>
        <dbReference type="ARBA" id="ARBA00022679"/>
    </source>
</evidence>
<evidence type="ECO:0000313" key="5">
    <source>
        <dbReference type="EMBL" id="QBN18957.1"/>
    </source>
</evidence>
<dbReference type="PANTHER" id="PTHR12215">
    <property type="entry name" value="PHOSPHOPANTETHEINE TRANSFERASE"/>
    <property type="match status" value="1"/>
</dbReference>
<reference evidence="6" key="1">
    <citation type="submission" date="2019-03" db="EMBL/GenBank/DDBJ databases">
        <title>Flavobacterium sp.</title>
        <authorList>
            <person name="Kim H."/>
        </authorList>
    </citation>
    <scope>NUCLEOTIDE SEQUENCE [LARGE SCALE GENOMIC DNA]</scope>
    <source>
        <strain evidence="6">GS13</strain>
    </source>
</reference>
<dbReference type="InterPro" id="IPR050559">
    <property type="entry name" value="P-Pant_transferase_sf"/>
</dbReference>
<protein>
    <submittedName>
        <fullName evidence="5">4'-phosphopantetheinyl transferase superfamily protein</fullName>
    </submittedName>
</protein>
<dbReference type="Pfam" id="PF01648">
    <property type="entry name" value="ACPS"/>
    <property type="match status" value="1"/>
</dbReference>
<dbReference type="OrthoDB" id="9808281at2"/>
<dbReference type="InterPro" id="IPR008278">
    <property type="entry name" value="4-PPantetheinyl_Trfase_dom"/>
</dbReference>
<evidence type="ECO:0000256" key="1">
    <source>
        <dbReference type="ARBA" id="ARBA00010990"/>
    </source>
</evidence>
<dbReference type="Gene3D" id="3.90.470.20">
    <property type="entry name" value="4'-phosphopantetheinyl transferase domain"/>
    <property type="match status" value="2"/>
</dbReference>
<feature type="domain" description="4'-phosphopantetheinyl transferase" evidence="3">
    <location>
        <begin position="132"/>
        <end position="217"/>
    </location>
</feature>
<keyword evidence="2 5" id="KW-0808">Transferase</keyword>
<dbReference type="AlphaFoldDB" id="A0A4P6YE28"/>
<gene>
    <name evidence="5" type="ORF">E1750_09120</name>
</gene>
<evidence type="ECO:0000259" key="4">
    <source>
        <dbReference type="Pfam" id="PF22624"/>
    </source>
</evidence>
<dbReference type="SUPFAM" id="SSF56214">
    <property type="entry name" value="4'-phosphopantetheinyl transferase"/>
    <property type="match status" value="2"/>
</dbReference>
<sequence length="267" mass="30664">MPESKLFISAITIEEQKASSLNTYSLGPDDVLIYTLHLPEYIELTKELIHFLNADELDRANRFYREKDRNQFIICRSILKIILAEHANTELKNITLDYHFNKKPYLGSHPWLHFNISHSEDFAVIAISKCKLGIDVEFVSKDFDYLPLLPEVFTENEILFVQEAENKEYAFYCLWTRKEAFVKAIGQGINDDFKIVPALNGQYNIQSAEANSDQNWYIYGVELAECYLAAVAFQSLPTGSKNIKVCTVPKTVEDLLELTKSTDTKSQ</sequence>
<comment type="similarity">
    <text evidence="1">Belongs to the P-Pant transferase superfamily. Gsp/Sfp/HetI/AcpT family.</text>
</comment>
<proteinExistence type="inferred from homology"/>
<organism evidence="5 6">
    <name type="scientific">Flavobacterium nackdongense</name>
    <dbReference type="NCBI Taxonomy" id="2547394"/>
    <lineage>
        <taxon>Bacteria</taxon>
        <taxon>Pseudomonadati</taxon>
        <taxon>Bacteroidota</taxon>
        <taxon>Flavobacteriia</taxon>
        <taxon>Flavobacteriales</taxon>
        <taxon>Flavobacteriaceae</taxon>
        <taxon>Flavobacterium</taxon>
    </lineage>
</organism>
<evidence type="ECO:0000259" key="3">
    <source>
        <dbReference type="Pfam" id="PF01648"/>
    </source>
</evidence>
<dbReference type="KEGG" id="fnk:E1750_09120"/>
<feature type="domain" description="4'-phosphopantetheinyl transferase N-terminal" evidence="4">
    <location>
        <begin position="48"/>
        <end position="127"/>
    </location>
</feature>
<dbReference type="PANTHER" id="PTHR12215:SF10">
    <property type="entry name" value="L-AMINOADIPATE-SEMIALDEHYDE DEHYDROGENASE-PHOSPHOPANTETHEINYL TRANSFERASE"/>
    <property type="match status" value="1"/>
</dbReference>
<dbReference type="GO" id="GO:0000287">
    <property type="term" value="F:magnesium ion binding"/>
    <property type="evidence" value="ECO:0007669"/>
    <property type="project" value="InterPro"/>
</dbReference>
<dbReference type="InterPro" id="IPR055066">
    <property type="entry name" value="AASDHPPT_N"/>
</dbReference>
<dbReference type="Proteomes" id="UP000291124">
    <property type="component" value="Chromosome"/>
</dbReference>
<dbReference type="InterPro" id="IPR037143">
    <property type="entry name" value="4-PPantetheinyl_Trfase_dom_sf"/>
</dbReference>
<accession>A0A4P6YE28</accession>
<dbReference type="GO" id="GO:0005829">
    <property type="term" value="C:cytosol"/>
    <property type="evidence" value="ECO:0007669"/>
    <property type="project" value="TreeGrafter"/>
</dbReference>
<name>A0A4P6YE28_9FLAO</name>
<dbReference type="EMBL" id="CP037933">
    <property type="protein sequence ID" value="QBN18957.1"/>
    <property type="molecule type" value="Genomic_DNA"/>
</dbReference>
<dbReference type="GO" id="GO:0008897">
    <property type="term" value="F:holo-[acyl-carrier-protein] synthase activity"/>
    <property type="evidence" value="ECO:0007669"/>
    <property type="project" value="InterPro"/>
</dbReference>
<dbReference type="RefSeq" id="WP_133276479.1">
    <property type="nucleotide sequence ID" value="NZ_CP037933.1"/>
</dbReference>
<keyword evidence="6" id="KW-1185">Reference proteome</keyword>
<dbReference type="GO" id="GO:0019878">
    <property type="term" value="P:lysine biosynthetic process via aminoadipic acid"/>
    <property type="evidence" value="ECO:0007669"/>
    <property type="project" value="TreeGrafter"/>
</dbReference>
<dbReference type="Pfam" id="PF22624">
    <property type="entry name" value="AASDHPPT_N"/>
    <property type="match status" value="1"/>
</dbReference>
<evidence type="ECO:0000313" key="6">
    <source>
        <dbReference type="Proteomes" id="UP000291124"/>
    </source>
</evidence>